<dbReference type="InterPro" id="IPR004360">
    <property type="entry name" value="Glyas_Fos-R_dOase_dom"/>
</dbReference>
<organism evidence="3 4">
    <name type="scientific">Mycolicibacterium celeriflavum</name>
    <name type="common">Mycobacterium celeriflavum</name>
    <dbReference type="NCBI Taxonomy" id="1249101"/>
    <lineage>
        <taxon>Bacteria</taxon>
        <taxon>Bacillati</taxon>
        <taxon>Actinomycetota</taxon>
        <taxon>Actinomycetes</taxon>
        <taxon>Mycobacteriales</taxon>
        <taxon>Mycobacteriaceae</taxon>
        <taxon>Mycolicibacterium</taxon>
    </lineage>
</organism>
<dbReference type="PANTHER" id="PTHR36437:SF2">
    <property type="entry name" value="GLYOXALASE_BLEOMYCIN RESISTANCE PROTEIN_DIOXYGENASE"/>
    <property type="match status" value="1"/>
</dbReference>
<dbReference type="InterPro" id="IPR029068">
    <property type="entry name" value="Glyas_Bleomycin-R_OHBP_Dase"/>
</dbReference>
<dbReference type="EMBL" id="AP022591">
    <property type="protein sequence ID" value="BBY42073.1"/>
    <property type="molecule type" value="Genomic_DNA"/>
</dbReference>
<evidence type="ECO:0000259" key="2">
    <source>
        <dbReference type="PROSITE" id="PS51819"/>
    </source>
</evidence>
<evidence type="ECO:0000313" key="3">
    <source>
        <dbReference type="EMBL" id="BBY42073.1"/>
    </source>
</evidence>
<dbReference type="InterPro" id="IPR037523">
    <property type="entry name" value="VOC_core"/>
</dbReference>
<dbReference type="KEGG" id="mcee:MCEL_03680"/>
<reference evidence="3 4" key="1">
    <citation type="journal article" date="2019" name="Emerg. Microbes Infect.">
        <title>Comprehensive subspecies identification of 175 nontuberculous mycobacteria species based on 7547 genomic profiles.</title>
        <authorList>
            <person name="Matsumoto Y."/>
            <person name="Kinjo T."/>
            <person name="Motooka D."/>
            <person name="Nabeya D."/>
            <person name="Jung N."/>
            <person name="Uechi K."/>
            <person name="Horii T."/>
            <person name="Iida T."/>
            <person name="Fujita J."/>
            <person name="Nakamura S."/>
        </authorList>
    </citation>
    <scope>NUCLEOTIDE SEQUENCE [LARGE SCALE GENOMIC DNA]</scope>
    <source>
        <strain evidence="3 4">JCM 18439</strain>
    </source>
</reference>
<feature type="region of interest" description="Disordered" evidence="1">
    <location>
        <begin position="1"/>
        <end position="20"/>
    </location>
</feature>
<dbReference type="SUPFAM" id="SSF54593">
    <property type="entry name" value="Glyoxalase/Bleomycin resistance protein/Dihydroxybiphenyl dioxygenase"/>
    <property type="match status" value="1"/>
</dbReference>
<name>A0A7I7RC91_MYCCF</name>
<protein>
    <submittedName>
        <fullName evidence="3">Glyoxalase</fullName>
    </submittedName>
</protein>
<feature type="region of interest" description="Disordered" evidence="1">
    <location>
        <begin position="87"/>
        <end position="106"/>
    </location>
</feature>
<dbReference type="PROSITE" id="PS51819">
    <property type="entry name" value="VOC"/>
    <property type="match status" value="1"/>
</dbReference>
<evidence type="ECO:0000256" key="1">
    <source>
        <dbReference type="SAM" id="MobiDB-lite"/>
    </source>
</evidence>
<dbReference type="Gene3D" id="3.10.180.10">
    <property type="entry name" value="2,3-Dihydroxybiphenyl 1,2-Dioxygenase, domain 1"/>
    <property type="match status" value="1"/>
</dbReference>
<dbReference type="PANTHER" id="PTHR36437">
    <property type="entry name" value="GLYOXALASE/BLEOMYCIN RESISTANCE PROTEIN/DIOXYGENASE"/>
    <property type="match status" value="1"/>
</dbReference>
<feature type="domain" description="VOC" evidence="2">
    <location>
        <begin position="1"/>
        <end position="111"/>
    </location>
</feature>
<keyword evidence="4" id="KW-1185">Reference proteome</keyword>
<dbReference type="Pfam" id="PF00903">
    <property type="entry name" value="Glyoxalase"/>
    <property type="match status" value="1"/>
</dbReference>
<sequence length="119" mass="13189">MEVRQDVSLPDENTPFRWLTVGPPGQDDFSLVLMAVPGAPVMDEATRQQVLDLTAKGFAGTVFLTTDDCQRSFEELRTRGVEFTEEPHQMPYGIDSGFRDPSGNSVRLTQLTDFPAHTG</sequence>
<dbReference type="AlphaFoldDB" id="A0A7I7RC91"/>
<evidence type="ECO:0000313" key="4">
    <source>
        <dbReference type="Proteomes" id="UP000466431"/>
    </source>
</evidence>
<dbReference type="Proteomes" id="UP000466431">
    <property type="component" value="Chromosome"/>
</dbReference>
<gene>
    <name evidence="3" type="ORF">MCEL_03680</name>
</gene>
<proteinExistence type="predicted"/>
<accession>A0A7I7RC91</accession>